<feature type="transmembrane region" description="Helical" evidence="12">
    <location>
        <begin position="77"/>
        <end position="98"/>
    </location>
</feature>
<dbReference type="PANTHER" id="PTHR43227">
    <property type="entry name" value="BLL4140 PROTEIN"/>
    <property type="match status" value="1"/>
</dbReference>
<evidence type="ECO:0000313" key="14">
    <source>
        <dbReference type="EMBL" id="MDP9839337.1"/>
    </source>
</evidence>
<gene>
    <name evidence="14" type="ORF">J2T09_004113</name>
</gene>
<comment type="subunit">
    <text evidence="3">The complex is composed of two ATP-binding proteins (UgpC), two transmembrane proteins (UgpA and UgpE) and a solute-binding protein (UgpB).</text>
</comment>
<feature type="transmembrane region" description="Helical" evidence="12">
    <location>
        <begin position="110"/>
        <end position="130"/>
    </location>
</feature>
<evidence type="ECO:0000256" key="4">
    <source>
        <dbReference type="ARBA" id="ARBA00022448"/>
    </source>
</evidence>
<keyword evidence="6" id="KW-0997">Cell inner membrane</keyword>
<dbReference type="Pfam" id="PF00528">
    <property type="entry name" value="BPD_transp_1"/>
    <property type="match status" value="1"/>
</dbReference>
<comment type="caution">
    <text evidence="14">The sequence shown here is derived from an EMBL/GenBank/DDBJ whole genome shotgun (WGS) entry which is preliminary data.</text>
</comment>
<keyword evidence="15" id="KW-1185">Reference proteome</keyword>
<proteinExistence type="inferred from homology"/>
<reference evidence="14 15" key="1">
    <citation type="submission" date="2023-07" db="EMBL/GenBank/DDBJ databases">
        <title>Sorghum-associated microbial communities from plants grown in Nebraska, USA.</title>
        <authorList>
            <person name="Schachtman D."/>
        </authorList>
    </citation>
    <scope>NUCLEOTIDE SEQUENCE [LARGE SCALE GENOMIC DNA]</scope>
    <source>
        <strain evidence="14 15">DS1307</strain>
    </source>
</reference>
<comment type="subcellular location">
    <subcellularLocation>
        <location evidence="1">Cell inner membrane</location>
        <topology evidence="1">Multi-pass membrane protein</topology>
    </subcellularLocation>
    <subcellularLocation>
        <location evidence="12">Cell membrane</location>
        <topology evidence="12">Multi-pass membrane protein</topology>
    </subcellularLocation>
</comment>
<feature type="transmembrane region" description="Helical" evidence="12">
    <location>
        <begin position="203"/>
        <end position="222"/>
    </location>
</feature>
<sequence>MMDTKRTTFNNKLLPYLLLAPQLIITLVFFIWPAAQAVKSSVEREDPFGFSTVFVGLTHYKRLFADPSYLDSLLRTGVFAVAVTLLSMGLGLAFAAAVDRLTRTSRIYTTLLVWPYAVAPVIAGVLWFFLFNTSTGILPFFLSQFGINWNHDLNGTHAMILIIIAAAWKQVSYNFLFFLAGLQSVPHALMEAGAIDGAGPVKRFFTIALPLLSPTTFFLFIINVNYAMFDTFPIVDATTNGGPAQSTNIMVYKVYQDGFLGLNLGSSSAQSVLLMLIVMVLTFVQFRYVERRVQY</sequence>
<comment type="function">
    <text evidence="10">Part of the ABC transporter complex UgpBAEC involved in sn-glycerol-3-phosphate (G3P) import. Probably responsible for the translocation of the substrate across the membrane.</text>
</comment>
<dbReference type="InterPro" id="IPR000515">
    <property type="entry name" value="MetI-like"/>
</dbReference>
<keyword evidence="9 12" id="KW-0472">Membrane</keyword>
<name>A0ABT9PY25_9HYPH</name>
<feature type="transmembrane region" description="Helical" evidence="12">
    <location>
        <begin position="269"/>
        <end position="289"/>
    </location>
</feature>
<evidence type="ECO:0000256" key="7">
    <source>
        <dbReference type="ARBA" id="ARBA00022692"/>
    </source>
</evidence>
<accession>A0ABT9PY25</accession>
<evidence type="ECO:0000256" key="8">
    <source>
        <dbReference type="ARBA" id="ARBA00022989"/>
    </source>
</evidence>
<keyword evidence="5" id="KW-1003">Cell membrane</keyword>
<dbReference type="Proteomes" id="UP001241472">
    <property type="component" value="Unassembled WGS sequence"/>
</dbReference>
<feature type="transmembrane region" description="Helical" evidence="12">
    <location>
        <begin position="158"/>
        <end position="182"/>
    </location>
</feature>
<dbReference type="InterPro" id="IPR050809">
    <property type="entry name" value="UgpAE/MalFG_permease"/>
</dbReference>
<keyword evidence="8 12" id="KW-1133">Transmembrane helix</keyword>
<dbReference type="Gene3D" id="1.10.3720.10">
    <property type="entry name" value="MetI-like"/>
    <property type="match status" value="1"/>
</dbReference>
<keyword evidence="4 12" id="KW-0813">Transport</keyword>
<evidence type="ECO:0000259" key="13">
    <source>
        <dbReference type="PROSITE" id="PS50928"/>
    </source>
</evidence>
<dbReference type="CDD" id="cd06261">
    <property type="entry name" value="TM_PBP2"/>
    <property type="match status" value="1"/>
</dbReference>
<dbReference type="PROSITE" id="PS50928">
    <property type="entry name" value="ABC_TM1"/>
    <property type="match status" value="1"/>
</dbReference>
<evidence type="ECO:0000256" key="9">
    <source>
        <dbReference type="ARBA" id="ARBA00023136"/>
    </source>
</evidence>
<feature type="domain" description="ABC transmembrane type-1" evidence="13">
    <location>
        <begin position="73"/>
        <end position="285"/>
    </location>
</feature>
<evidence type="ECO:0000313" key="15">
    <source>
        <dbReference type="Proteomes" id="UP001241472"/>
    </source>
</evidence>
<organism evidence="14 15">
    <name type="scientific">Neorhizobium huautlense</name>
    <dbReference type="NCBI Taxonomy" id="67774"/>
    <lineage>
        <taxon>Bacteria</taxon>
        <taxon>Pseudomonadati</taxon>
        <taxon>Pseudomonadota</taxon>
        <taxon>Alphaproteobacteria</taxon>
        <taxon>Hyphomicrobiales</taxon>
        <taxon>Rhizobiaceae</taxon>
        <taxon>Rhizobium/Agrobacterium group</taxon>
        <taxon>Neorhizobium</taxon>
    </lineage>
</organism>
<evidence type="ECO:0000256" key="3">
    <source>
        <dbReference type="ARBA" id="ARBA00011557"/>
    </source>
</evidence>
<dbReference type="SUPFAM" id="SSF161098">
    <property type="entry name" value="MetI-like"/>
    <property type="match status" value="1"/>
</dbReference>
<keyword evidence="7 12" id="KW-0812">Transmembrane</keyword>
<evidence type="ECO:0000256" key="6">
    <source>
        <dbReference type="ARBA" id="ARBA00022519"/>
    </source>
</evidence>
<dbReference type="EMBL" id="JAUSRF010000015">
    <property type="protein sequence ID" value="MDP9839337.1"/>
    <property type="molecule type" value="Genomic_DNA"/>
</dbReference>
<dbReference type="PANTHER" id="PTHR43227:SF9">
    <property type="entry name" value="SN-GLYCEROL-3-PHOSPHATE TRANSPORT SYSTEM PERMEASE PROTEIN UGPA"/>
    <property type="match status" value="1"/>
</dbReference>
<evidence type="ECO:0000256" key="5">
    <source>
        <dbReference type="ARBA" id="ARBA00022475"/>
    </source>
</evidence>
<evidence type="ECO:0000256" key="11">
    <source>
        <dbReference type="ARBA" id="ARBA00040780"/>
    </source>
</evidence>
<dbReference type="NCBIfam" id="NF007852">
    <property type="entry name" value="PRK10561.1"/>
    <property type="match status" value="1"/>
</dbReference>
<comment type="similarity">
    <text evidence="2 12">Belongs to the binding-protein-dependent transport system permease family.</text>
</comment>
<evidence type="ECO:0000256" key="12">
    <source>
        <dbReference type="RuleBase" id="RU363032"/>
    </source>
</evidence>
<dbReference type="InterPro" id="IPR035906">
    <property type="entry name" value="MetI-like_sf"/>
</dbReference>
<protein>
    <recommendedName>
        <fullName evidence="11">sn-glycerol-3-phosphate transport system permease protein UgpA</fullName>
    </recommendedName>
</protein>
<evidence type="ECO:0000256" key="10">
    <source>
        <dbReference type="ARBA" id="ARBA00037054"/>
    </source>
</evidence>
<evidence type="ECO:0000256" key="1">
    <source>
        <dbReference type="ARBA" id="ARBA00004429"/>
    </source>
</evidence>
<evidence type="ECO:0000256" key="2">
    <source>
        <dbReference type="ARBA" id="ARBA00009306"/>
    </source>
</evidence>